<dbReference type="GO" id="GO:0045842">
    <property type="term" value="P:positive regulation of mitotic metaphase/anaphase transition"/>
    <property type="evidence" value="ECO:0007669"/>
    <property type="project" value="TreeGrafter"/>
</dbReference>
<name>R7Z186_CONA1</name>
<feature type="signal peptide" evidence="7">
    <location>
        <begin position="1"/>
        <end position="22"/>
    </location>
</feature>
<keyword evidence="10" id="KW-1185">Reference proteome</keyword>
<feature type="domain" description="Anaphase-promoting complex subunit 5" evidence="8">
    <location>
        <begin position="265"/>
        <end position="354"/>
    </location>
</feature>
<evidence type="ECO:0000259" key="8">
    <source>
        <dbReference type="Pfam" id="PF12862"/>
    </source>
</evidence>
<dbReference type="GeneID" id="19904115"/>
<dbReference type="GO" id="GO:0070979">
    <property type="term" value="P:protein K11-linked ubiquitination"/>
    <property type="evidence" value="ECO:0007669"/>
    <property type="project" value="TreeGrafter"/>
</dbReference>
<dbReference type="Proteomes" id="UP000016924">
    <property type="component" value="Unassembled WGS sequence"/>
</dbReference>
<evidence type="ECO:0000256" key="1">
    <source>
        <dbReference type="ARBA" id="ARBA00007450"/>
    </source>
</evidence>
<evidence type="ECO:0000256" key="2">
    <source>
        <dbReference type="ARBA" id="ARBA00016066"/>
    </source>
</evidence>
<dbReference type="PANTHER" id="PTHR12830">
    <property type="entry name" value="ANAPHASE-PROMOTING COMPLEX SUBUNIT 5"/>
    <property type="match status" value="1"/>
</dbReference>
<keyword evidence="7" id="KW-0732">Signal</keyword>
<dbReference type="OrthoDB" id="2504561at2759"/>
<accession>R7Z186</accession>
<keyword evidence="4" id="KW-0498">Mitosis</keyword>
<keyword evidence="5" id="KW-0833">Ubl conjugation pathway</keyword>
<dbReference type="eggNOG" id="KOG4322">
    <property type="taxonomic scope" value="Eukaryota"/>
</dbReference>
<dbReference type="Pfam" id="PF12862">
    <property type="entry name" value="ANAPC5"/>
    <property type="match status" value="1"/>
</dbReference>
<evidence type="ECO:0000256" key="3">
    <source>
        <dbReference type="ARBA" id="ARBA00022618"/>
    </source>
</evidence>
<evidence type="ECO:0000256" key="5">
    <source>
        <dbReference type="ARBA" id="ARBA00022786"/>
    </source>
</evidence>
<evidence type="ECO:0000256" key="4">
    <source>
        <dbReference type="ARBA" id="ARBA00022776"/>
    </source>
</evidence>
<evidence type="ECO:0000256" key="6">
    <source>
        <dbReference type="ARBA" id="ARBA00023306"/>
    </source>
</evidence>
<dbReference type="STRING" id="1168221.R7Z186"/>
<dbReference type="InterPro" id="IPR037679">
    <property type="entry name" value="Apc5"/>
</dbReference>
<comment type="similarity">
    <text evidence="1">Belongs to the APC5 family.</text>
</comment>
<dbReference type="OMA" id="DANMGMA"/>
<proteinExistence type="inferred from homology"/>
<dbReference type="GO" id="GO:0005680">
    <property type="term" value="C:anaphase-promoting complex"/>
    <property type="evidence" value="ECO:0007669"/>
    <property type="project" value="InterPro"/>
</dbReference>
<dbReference type="HOGENOM" id="CLU_010478_0_0_1"/>
<dbReference type="AlphaFoldDB" id="R7Z186"/>
<protein>
    <recommendedName>
        <fullName evidence="2">Anaphase-promoting complex subunit 5</fullName>
    </recommendedName>
</protein>
<keyword evidence="6" id="KW-0131">Cell cycle</keyword>
<keyword evidence="3" id="KW-0132">Cell division</keyword>
<evidence type="ECO:0000256" key="7">
    <source>
        <dbReference type="SAM" id="SignalP"/>
    </source>
</evidence>
<sequence length="766" mass="84081">MTRYLTPQKISLLVLISLYCDSTVPNSTSLPLLSFISSQILSPVTSDFQNLSSSGSASIQTTIKGFQDVTAGLASNIPGRTLSDLFVKKLWSINSLDALHTFFENLHNLLASPKGEASEGTGLEQKDRIALSRTSLLGAFVRRSQLEFTRLQLDDTIRLWADFLTYKKSTEPAWRRRNQSAGPVSFDVNVQELGLHEGSPLMDVAYGCLTENRQPGPNFSAHDMEELLKFQVESLQKLGNRVSDEMKANLRKMSGHGTSTPSLLHFLSFLDAWRAGDYTSSFDNLHRYFDYTMQTGDKTYYQYALLHMAMLQADFGSYSGAIAAAHETIATARENQDMSCLNFSLSWLNHLSNAYPTQLKAAGYSPAPGSKKDAVAFLKARAKDGKMWSLLSSTLLNEAKLSLANGDGVSRASELLLQAASLNANKSLSSTVPAQMLLQSSLAQRLGFANLSSVYCDLLLQCYRDSSPSDDIVRAICRCAFKNVQAGNYKAAQTLLDNIDPGTHRTLKLHQYITTCSRLAHLTHSIRQCDNDTSLPLLRRLLAAAPSDPELAHHLHLLEIEHLLRTSSFEAALTKIEDLAAELRANDGDLAQRLHCLRLKADLFIACGHPVRGFSIAMRAASAAYRARILPALWAALGSVGACLVALEEFGAVAEILEAVVPQALEGGDEALVARLYALQADAWMGLAGQAMTEQEPRRVTVLVARADVCVERALERYERIDDTDGWRDMLLRKAVIARLGGEEAAAEDWAARYLEVGRGDGIVAR</sequence>
<dbReference type="EMBL" id="JH767589">
    <property type="protein sequence ID" value="EON67661.1"/>
    <property type="molecule type" value="Genomic_DNA"/>
</dbReference>
<dbReference type="RefSeq" id="XP_007782978.1">
    <property type="nucleotide sequence ID" value="XM_007784788.1"/>
</dbReference>
<dbReference type="PANTHER" id="PTHR12830:SF9">
    <property type="entry name" value="ANAPHASE-PROMOTING COMPLEX SUBUNIT 5"/>
    <property type="match status" value="1"/>
</dbReference>
<evidence type="ECO:0000313" key="9">
    <source>
        <dbReference type="EMBL" id="EON67661.1"/>
    </source>
</evidence>
<gene>
    <name evidence="9" type="ORF">W97_06804</name>
</gene>
<dbReference type="InterPro" id="IPR026000">
    <property type="entry name" value="Apc5_dom"/>
</dbReference>
<feature type="chain" id="PRO_5004461347" description="Anaphase-promoting complex subunit 5" evidence="7">
    <location>
        <begin position="23"/>
        <end position="766"/>
    </location>
</feature>
<reference evidence="10" key="1">
    <citation type="submission" date="2012-06" db="EMBL/GenBank/DDBJ databases">
        <title>The genome sequence of Coniosporium apollinis CBS 100218.</title>
        <authorList>
            <consortium name="The Broad Institute Genome Sequencing Platform"/>
            <person name="Cuomo C."/>
            <person name="Gorbushina A."/>
            <person name="Noack S."/>
            <person name="Walker B."/>
            <person name="Young S.K."/>
            <person name="Zeng Q."/>
            <person name="Gargeya S."/>
            <person name="Fitzgerald M."/>
            <person name="Haas B."/>
            <person name="Abouelleil A."/>
            <person name="Alvarado L."/>
            <person name="Arachchi H.M."/>
            <person name="Berlin A.M."/>
            <person name="Chapman S.B."/>
            <person name="Goldberg J."/>
            <person name="Griggs A."/>
            <person name="Gujja S."/>
            <person name="Hansen M."/>
            <person name="Howarth C."/>
            <person name="Imamovic A."/>
            <person name="Larimer J."/>
            <person name="McCowan C."/>
            <person name="Montmayeur A."/>
            <person name="Murphy C."/>
            <person name="Neiman D."/>
            <person name="Pearson M."/>
            <person name="Priest M."/>
            <person name="Roberts A."/>
            <person name="Saif S."/>
            <person name="Shea T."/>
            <person name="Sisk P."/>
            <person name="Sykes S."/>
            <person name="Wortman J."/>
            <person name="Nusbaum C."/>
            <person name="Birren B."/>
        </authorList>
    </citation>
    <scope>NUCLEOTIDE SEQUENCE [LARGE SCALE GENOMIC DNA]</scope>
    <source>
        <strain evidence="10">CBS 100218</strain>
    </source>
</reference>
<dbReference type="GO" id="GO:0031145">
    <property type="term" value="P:anaphase-promoting complex-dependent catabolic process"/>
    <property type="evidence" value="ECO:0007669"/>
    <property type="project" value="TreeGrafter"/>
</dbReference>
<organism evidence="9 10">
    <name type="scientific">Coniosporium apollinis (strain CBS 100218)</name>
    <name type="common">Rock-inhabiting black yeast</name>
    <dbReference type="NCBI Taxonomy" id="1168221"/>
    <lineage>
        <taxon>Eukaryota</taxon>
        <taxon>Fungi</taxon>
        <taxon>Dikarya</taxon>
        <taxon>Ascomycota</taxon>
        <taxon>Pezizomycotina</taxon>
        <taxon>Dothideomycetes</taxon>
        <taxon>Dothideomycetes incertae sedis</taxon>
        <taxon>Coniosporium</taxon>
    </lineage>
</organism>
<evidence type="ECO:0000313" key="10">
    <source>
        <dbReference type="Proteomes" id="UP000016924"/>
    </source>
</evidence>
<dbReference type="GO" id="GO:0051301">
    <property type="term" value="P:cell division"/>
    <property type="evidence" value="ECO:0007669"/>
    <property type="project" value="UniProtKB-KW"/>
</dbReference>